<dbReference type="PANTHER" id="PTHR45973:SF9">
    <property type="entry name" value="LEUCINE-RICH REPEAT-CONTAINING PROTEIN 46"/>
    <property type="match status" value="1"/>
</dbReference>
<keyword evidence="2" id="KW-0433">Leucine-rich repeat</keyword>
<evidence type="ECO:0000256" key="6">
    <source>
        <dbReference type="SAM" id="Coils"/>
    </source>
</evidence>
<feature type="region of interest" description="Disordered" evidence="7">
    <location>
        <begin position="646"/>
        <end position="670"/>
    </location>
</feature>
<comment type="subcellular location">
    <subcellularLocation>
        <location evidence="1">Cell projection</location>
        <location evidence="1">Cilium</location>
    </subcellularLocation>
</comment>
<name>A0A3S7WPA4_LEIDO</name>
<evidence type="ECO:0000313" key="8">
    <source>
        <dbReference type="EMBL" id="AYU76021.1"/>
    </source>
</evidence>
<dbReference type="EMBL" id="CP029504">
    <property type="protein sequence ID" value="AYU76021.1"/>
    <property type="molecule type" value="Genomic_DNA"/>
</dbReference>
<keyword evidence="4" id="KW-0969">Cilium</keyword>
<evidence type="ECO:0000256" key="3">
    <source>
        <dbReference type="ARBA" id="ARBA00022737"/>
    </source>
</evidence>
<evidence type="ECO:0000256" key="2">
    <source>
        <dbReference type="ARBA" id="ARBA00022614"/>
    </source>
</evidence>
<feature type="compositionally biased region" description="Basic and acidic residues" evidence="7">
    <location>
        <begin position="490"/>
        <end position="512"/>
    </location>
</feature>
<dbReference type="VEuPathDB" id="TriTrypDB:LdBPK_051150.1"/>
<reference evidence="8 9" key="1">
    <citation type="journal article" date="2018" name="Sci. Rep.">
        <title>A complete Leishmania donovani reference genome identifies novel genetic variations associated with virulence.</title>
        <authorList>
            <person name="Lypaczewski P."/>
            <person name="Hoshizaki J."/>
            <person name="Zhang W.-W."/>
            <person name="McCall L.-I."/>
            <person name="Torcivia-Rodriguez J."/>
            <person name="Simonyan V."/>
            <person name="Kaur A."/>
            <person name="Dewar K."/>
            <person name="Matlashewski G."/>
        </authorList>
    </citation>
    <scope>NUCLEOTIDE SEQUENCE [LARGE SCALE GENOMIC DNA]</scope>
    <source>
        <strain evidence="8 9">LdCL</strain>
    </source>
</reference>
<keyword evidence="3" id="KW-0677">Repeat</keyword>
<dbReference type="OrthoDB" id="266138at2759"/>
<dbReference type="InterPro" id="IPR001611">
    <property type="entry name" value="Leu-rich_rpt"/>
</dbReference>
<sequence length="916" mass="95768">MHVSLERRNIYELGEVHSRIYGLKAAAIPTTVKLNLSHNHLRNLQRPFAHSSQGDVRVAADTDTAVSSSLGTASAGASHMSLEEESSALRPFTSLTHLLVNHNQLCSLVGLGGAADTLTVLIATHNALTSVDGMQACRRLAYVDLSYNSIESLQGLPLMLATPSREAASLNSPTAYDVLHKVASESTAEPSHGGASALEGVALAAELIADGTAAKESEEIAFEHVDGDDNEGHTPISTASIPISLQSSVGAETHQRSHAPGGAGHPNHHYRTCCSRQQQQQPPSDRSLGGARSFATRPSRSAETSIQLDVGETTISLSACASAATGAHAYSQPVAAPAAADASPLLPGAKSGSGTVDSDKVGVVLILSHNRLRGRSLPGIVWVESADAEIGTAQGGAPSSTHPLLRPWCTALTHLDLSHNYIEDARDVRRLFTPIRWPSSPSPSSAAAVTCAPALARLRCLDMSGNPCLVNGSLADELARSARRPTIEPASDRQSDEAREQQRPVRTTVGDDDRSVLSSVQFRLNYASRTLSAAFRGPSPLASAAAFPSLAAAQRSMDALLTSLADRWQCTAPSSSAPATATMFSLFSPVDARVVVEKAPQPCTVHLRGGELTVLAAALQQRGARLGEMLEVPASAPGLYAKRAAVSPTPNRAGSGHSPPPSSNSRNGGDAHTAVAMAAGADASRAIFLTPPPRWTRDTSVGVDASVLSSGGGPSPPAAQQPATRMAQSSAPPTPPRAAVVEASQDALSTSSSSCRAETSTVGYRLFQGRGHQRQPGPVADQSARYSGTAVALLDVTAGSGTAAVSHAATASLSADAVELQLLRAEVVELRRRYRELQRQTHDQTCVLQRQETTIRELKKTAALAQQEAQAELSKAQLEIRRLHAQVQMLNDLAAQAAPPQPTLSVPLQLPPSNGL</sequence>
<dbReference type="VEuPathDB" id="TriTrypDB:LDHU3_05.1300"/>
<dbReference type="PROSITE" id="PS51450">
    <property type="entry name" value="LRR"/>
    <property type="match status" value="2"/>
</dbReference>
<dbReference type="InterPro" id="IPR032675">
    <property type="entry name" value="LRR_dom_sf"/>
</dbReference>
<keyword evidence="9" id="KW-1185">Reference proteome</keyword>
<feature type="region of interest" description="Disordered" evidence="7">
    <location>
        <begin position="247"/>
        <end position="307"/>
    </location>
</feature>
<feature type="region of interest" description="Disordered" evidence="7">
    <location>
        <begin position="704"/>
        <end position="738"/>
    </location>
</feature>
<dbReference type="PANTHER" id="PTHR45973">
    <property type="entry name" value="PROTEIN PHOSPHATASE 1 REGULATORY SUBUNIT SDS22-RELATED"/>
    <property type="match status" value="1"/>
</dbReference>
<accession>A0A3S7WPA4</accession>
<evidence type="ECO:0000256" key="5">
    <source>
        <dbReference type="ARBA" id="ARBA00023273"/>
    </source>
</evidence>
<dbReference type="InterPro" id="IPR050576">
    <property type="entry name" value="Cilia_flagella_integrity"/>
</dbReference>
<feature type="region of interest" description="Disordered" evidence="7">
    <location>
        <begin position="482"/>
        <end position="512"/>
    </location>
</feature>
<proteinExistence type="predicted"/>
<organism evidence="8 9">
    <name type="scientific">Leishmania donovani</name>
    <dbReference type="NCBI Taxonomy" id="5661"/>
    <lineage>
        <taxon>Eukaryota</taxon>
        <taxon>Discoba</taxon>
        <taxon>Euglenozoa</taxon>
        <taxon>Kinetoplastea</taxon>
        <taxon>Metakinetoplastina</taxon>
        <taxon>Trypanosomatida</taxon>
        <taxon>Trypanosomatidae</taxon>
        <taxon>Leishmaniinae</taxon>
        <taxon>Leishmania</taxon>
    </lineage>
</organism>
<dbReference type="SUPFAM" id="SSF52058">
    <property type="entry name" value="L domain-like"/>
    <property type="match status" value="1"/>
</dbReference>
<dbReference type="Proteomes" id="UP000274082">
    <property type="component" value="Chromosome 5"/>
</dbReference>
<evidence type="ECO:0000313" key="9">
    <source>
        <dbReference type="Proteomes" id="UP000274082"/>
    </source>
</evidence>
<keyword evidence="6" id="KW-0175">Coiled coil</keyword>
<feature type="compositionally biased region" description="Polar residues" evidence="7">
    <location>
        <begin position="296"/>
        <end position="307"/>
    </location>
</feature>
<protein>
    <submittedName>
        <fullName evidence="8">Uncharacterized protein</fullName>
    </submittedName>
</protein>
<evidence type="ECO:0000256" key="1">
    <source>
        <dbReference type="ARBA" id="ARBA00004138"/>
    </source>
</evidence>
<dbReference type="AlphaFoldDB" id="A0A3S7WPA4"/>
<feature type="coiled-coil region" evidence="6">
    <location>
        <begin position="820"/>
        <end position="893"/>
    </location>
</feature>
<gene>
    <name evidence="8" type="ORF">LdCL_050016800</name>
</gene>
<dbReference type="VEuPathDB" id="TriTrypDB:LdCL_050016800"/>
<evidence type="ECO:0000256" key="7">
    <source>
        <dbReference type="SAM" id="MobiDB-lite"/>
    </source>
</evidence>
<keyword evidence="5" id="KW-0966">Cell projection</keyword>
<evidence type="ECO:0000256" key="4">
    <source>
        <dbReference type="ARBA" id="ARBA00023069"/>
    </source>
</evidence>
<dbReference type="Gene3D" id="3.80.10.10">
    <property type="entry name" value="Ribonuclease Inhibitor"/>
    <property type="match status" value="2"/>
</dbReference>